<dbReference type="SUPFAM" id="SSF63491">
    <property type="entry name" value="BAG domain"/>
    <property type="match status" value="1"/>
</dbReference>
<dbReference type="InterPro" id="IPR029071">
    <property type="entry name" value="Ubiquitin-like_domsf"/>
</dbReference>
<dbReference type="GO" id="GO:0005829">
    <property type="term" value="C:cytosol"/>
    <property type="evidence" value="ECO:0007669"/>
    <property type="project" value="TreeGrafter"/>
</dbReference>
<dbReference type="SUPFAM" id="SSF54236">
    <property type="entry name" value="Ubiquitin-like"/>
    <property type="match status" value="1"/>
</dbReference>
<dbReference type="Pfam" id="PF02179">
    <property type="entry name" value="BAG"/>
    <property type="match status" value="1"/>
</dbReference>
<reference evidence="5" key="1">
    <citation type="journal article" date="2017" name="Nat. Ecol. Evol.">
        <title>Genome expansion and lineage-specific genetic innovations in the forest pathogenic fungi Armillaria.</title>
        <authorList>
            <person name="Sipos G."/>
            <person name="Prasanna A.N."/>
            <person name="Walter M.C."/>
            <person name="O'Connor E."/>
            <person name="Balint B."/>
            <person name="Krizsan K."/>
            <person name="Kiss B."/>
            <person name="Hess J."/>
            <person name="Varga T."/>
            <person name="Slot J."/>
            <person name="Riley R."/>
            <person name="Boka B."/>
            <person name="Rigling D."/>
            <person name="Barry K."/>
            <person name="Lee J."/>
            <person name="Mihaltcheva S."/>
            <person name="LaButti K."/>
            <person name="Lipzen A."/>
            <person name="Waldron R."/>
            <person name="Moloney N.M."/>
            <person name="Sperisen C."/>
            <person name="Kredics L."/>
            <person name="Vagvoelgyi C."/>
            <person name="Patrignani A."/>
            <person name="Fitzpatrick D."/>
            <person name="Nagy I."/>
            <person name="Doyle S."/>
            <person name="Anderson J.B."/>
            <person name="Grigoriev I.V."/>
            <person name="Gueldener U."/>
            <person name="Muensterkoetter M."/>
            <person name="Nagy L.G."/>
        </authorList>
    </citation>
    <scope>NUCLEOTIDE SEQUENCE [LARGE SCALE GENOMIC DNA]</scope>
    <source>
        <strain evidence="5">Ar21-2</strain>
    </source>
</reference>
<gene>
    <name evidence="4" type="ORF">ARMGADRAFT_1059608</name>
</gene>
<dbReference type="Pfam" id="PF00240">
    <property type="entry name" value="ubiquitin"/>
    <property type="match status" value="1"/>
</dbReference>
<dbReference type="GO" id="GO:0016020">
    <property type="term" value="C:membrane"/>
    <property type="evidence" value="ECO:0007669"/>
    <property type="project" value="TreeGrafter"/>
</dbReference>
<dbReference type="InterPro" id="IPR000626">
    <property type="entry name" value="Ubiquitin-like_dom"/>
</dbReference>
<feature type="domain" description="BAG" evidence="3">
    <location>
        <begin position="122"/>
        <end position="174"/>
    </location>
</feature>
<dbReference type="InParanoid" id="A0A2H3EGR6"/>
<evidence type="ECO:0000313" key="4">
    <source>
        <dbReference type="EMBL" id="PBK99473.1"/>
    </source>
</evidence>
<dbReference type="GO" id="GO:0005634">
    <property type="term" value="C:nucleus"/>
    <property type="evidence" value="ECO:0007669"/>
    <property type="project" value="TreeGrafter"/>
</dbReference>
<name>A0A2H3EGR6_ARMGA</name>
<evidence type="ECO:0000256" key="1">
    <source>
        <dbReference type="ARBA" id="ARBA00023186"/>
    </source>
</evidence>
<dbReference type="PANTHER" id="PTHR12329:SF16">
    <property type="entry name" value="BAG FAMILY MOLECULAR CHAPERONE REGULATOR 1"/>
    <property type="match status" value="1"/>
</dbReference>
<dbReference type="Proteomes" id="UP000217790">
    <property type="component" value="Unassembled WGS sequence"/>
</dbReference>
<dbReference type="Gene3D" id="1.20.58.120">
    <property type="entry name" value="BAG domain"/>
    <property type="match status" value="1"/>
</dbReference>
<dbReference type="GO" id="GO:0000774">
    <property type="term" value="F:adenyl-nucleotide exchange factor activity"/>
    <property type="evidence" value="ECO:0007669"/>
    <property type="project" value="TreeGrafter"/>
</dbReference>
<accession>A0A2H3EGR6</accession>
<dbReference type="SMART" id="SM00264">
    <property type="entry name" value="BAG"/>
    <property type="match status" value="1"/>
</dbReference>
<dbReference type="InterPro" id="IPR039773">
    <property type="entry name" value="BAG_chaperone_regulator"/>
</dbReference>
<dbReference type="OMA" id="IYMGAYL"/>
<dbReference type="FunCoup" id="A0A2H3EGR6">
    <property type="interactions" value="214"/>
</dbReference>
<dbReference type="InterPro" id="IPR036533">
    <property type="entry name" value="BAG_dom_sf"/>
</dbReference>
<protein>
    <recommendedName>
        <fullName evidence="6">BAG domain-containing protein</fullName>
    </recommendedName>
</protein>
<dbReference type="Gene3D" id="3.10.20.90">
    <property type="entry name" value="Phosphatidylinositol 3-kinase Catalytic Subunit, Chain A, domain 1"/>
    <property type="match status" value="1"/>
</dbReference>
<evidence type="ECO:0008006" key="6">
    <source>
        <dbReference type="Google" id="ProtNLM"/>
    </source>
</evidence>
<dbReference type="PANTHER" id="PTHR12329">
    <property type="entry name" value="BCL2-ASSOCIATED ATHANOGENE"/>
    <property type="match status" value="1"/>
</dbReference>
<dbReference type="GO" id="GO:0051087">
    <property type="term" value="F:protein-folding chaperone binding"/>
    <property type="evidence" value="ECO:0007669"/>
    <property type="project" value="InterPro"/>
</dbReference>
<sequence>MVNVKWNKEKFSFNVPLETRLADFRQIVAEETHLDAFKLIYKGAIMKDDKAPLSAYHLKQSSSITLLPHHDTLPTSSSIQNTEQTSLSNIQQELASIRQGLIPSLDLFLDALPQKQPSMSALEKEHARLGELLLQSLLRLDAISTDGEWEDARRERKAAVKEVQALLDRLDDAWSAR</sequence>
<dbReference type="OrthoDB" id="417450at2759"/>
<feature type="domain" description="Ubiquitin-like" evidence="2">
    <location>
        <begin position="1"/>
        <end position="67"/>
    </location>
</feature>
<dbReference type="STRING" id="47427.A0A2H3EGR6"/>
<evidence type="ECO:0000313" key="5">
    <source>
        <dbReference type="Proteomes" id="UP000217790"/>
    </source>
</evidence>
<dbReference type="CDD" id="cd17039">
    <property type="entry name" value="Ubl_ubiquitin_like"/>
    <property type="match status" value="1"/>
</dbReference>
<dbReference type="InterPro" id="IPR003103">
    <property type="entry name" value="BAG_domain"/>
</dbReference>
<proteinExistence type="predicted"/>
<dbReference type="PROSITE" id="PS50053">
    <property type="entry name" value="UBIQUITIN_2"/>
    <property type="match status" value="1"/>
</dbReference>
<dbReference type="SMART" id="SM00213">
    <property type="entry name" value="UBQ"/>
    <property type="match status" value="1"/>
</dbReference>
<dbReference type="AlphaFoldDB" id="A0A2H3EGR6"/>
<keyword evidence="1" id="KW-0143">Chaperone</keyword>
<evidence type="ECO:0000259" key="2">
    <source>
        <dbReference type="PROSITE" id="PS50053"/>
    </source>
</evidence>
<dbReference type="GO" id="GO:0050821">
    <property type="term" value="P:protein stabilization"/>
    <property type="evidence" value="ECO:0007669"/>
    <property type="project" value="TreeGrafter"/>
</dbReference>
<dbReference type="EMBL" id="KZ293647">
    <property type="protein sequence ID" value="PBK99473.1"/>
    <property type="molecule type" value="Genomic_DNA"/>
</dbReference>
<dbReference type="PROSITE" id="PS51035">
    <property type="entry name" value="BAG"/>
    <property type="match status" value="1"/>
</dbReference>
<evidence type="ECO:0000259" key="3">
    <source>
        <dbReference type="PROSITE" id="PS51035"/>
    </source>
</evidence>
<keyword evidence="5" id="KW-1185">Reference proteome</keyword>
<organism evidence="4 5">
    <name type="scientific">Armillaria gallica</name>
    <name type="common">Bulbous honey fungus</name>
    <name type="synonym">Armillaria bulbosa</name>
    <dbReference type="NCBI Taxonomy" id="47427"/>
    <lineage>
        <taxon>Eukaryota</taxon>
        <taxon>Fungi</taxon>
        <taxon>Dikarya</taxon>
        <taxon>Basidiomycota</taxon>
        <taxon>Agaricomycotina</taxon>
        <taxon>Agaricomycetes</taxon>
        <taxon>Agaricomycetidae</taxon>
        <taxon>Agaricales</taxon>
        <taxon>Marasmiineae</taxon>
        <taxon>Physalacriaceae</taxon>
        <taxon>Armillaria</taxon>
    </lineage>
</organism>